<dbReference type="InterPro" id="IPR006621">
    <property type="entry name" value="Nose-resist-to-fluoxetine_N"/>
</dbReference>
<dbReference type="SMART" id="SM00703">
    <property type="entry name" value="NRF"/>
    <property type="match status" value="1"/>
</dbReference>
<sequence length="772" mass="87152">NRPLHKAQNFKESLELMLLIEAIFHKNTTNFQDIRRAWTGRKRQSLALVKPTGVSALCWEHWKQRKSGLELFNIQPWALLMDDARGKVSPGLFEGNLHFVGNYDECLRITANLTEYDDTIPEENASFDGRYCTVETTVDISLMDIGIPIDVQPVFWIGECVPSTCNASDIDLLLQSDLQQSDDILDFVLAEILQFRSACHDVPHISADPGAMGVLIFILILVFFAIIGTIVDEVKIMRKSCCSMDDQNTKNYTGGGLDNIGFSDTKNFAKLPPCPDGSLTDSTFVSKSILIQNEKLVPSGRCSKVSELVLRMLCSFSIRRNIRHIFADVNEQGVPQCVNGARVLSMAWLILGLMHILGVLYSEKFTTRRGVLVSIIFLRFLEKHSGSWTISKSISHGVYFIVHRWWRLTPLYFLLLMCFAYLFDYIGNGPLWPEPDDTDRQRCSENIWANLLYVSNLYRPKDACMAFSFPMACGMQFYIVSPLLLIPLYYSPILGSALLLLCLAGNLSALAIINTKLETRNETSILEFANDYFHEVIITPWCRIGPHLVGLACGYIIQKFENHKLSFKGKMIIIPTAWIIALLCITLVTFGSYSQYGEYGQPWSTTTNIIYETLSALVWSIGVGWIVVACALGYGGVINSILSWKAWVPLSRVSFAAHLTYPLVLLTYNLNRRSLLYLSDRNIAYWFLGHFSLTYAIALGLTLLIEVPTRELEKAIYQFVKTSEDVSQKSKESSSQDKTNSDGHVIQEAQNHGNNIKKDKHRVVSEFMNTTL</sequence>
<dbReference type="OrthoDB" id="207378at2759"/>
<proteinExistence type="predicted"/>
<protein>
    <submittedName>
        <fullName evidence="1">Uncharacterized protein</fullName>
    </submittedName>
</protein>
<keyword evidence="2" id="KW-1185">Reference proteome</keyword>
<accession>A0A8J1TAN2</accession>
<evidence type="ECO:0000313" key="1">
    <source>
        <dbReference type="EMBL" id="CAH1799850.1"/>
    </source>
</evidence>
<reference evidence="1" key="1">
    <citation type="submission" date="2022-03" db="EMBL/GenBank/DDBJ databases">
        <authorList>
            <person name="Martin C."/>
        </authorList>
    </citation>
    <scope>NUCLEOTIDE SEQUENCE</scope>
</reference>
<dbReference type="AlphaFoldDB" id="A0A8J1TAN2"/>
<evidence type="ECO:0000313" key="2">
    <source>
        <dbReference type="Proteomes" id="UP000749559"/>
    </source>
</evidence>
<dbReference type="Proteomes" id="UP000749559">
    <property type="component" value="Unassembled WGS sequence"/>
</dbReference>
<gene>
    <name evidence="1" type="ORF">OFUS_LOCUS23815</name>
</gene>
<dbReference type="EMBL" id="CAIIXF020000011">
    <property type="protein sequence ID" value="CAH1799850.1"/>
    <property type="molecule type" value="Genomic_DNA"/>
</dbReference>
<dbReference type="InterPro" id="IPR052728">
    <property type="entry name" value="O2_lipid_transport_reg"/>
</dbReference>
<comment type="caution">
    <text evidence="1">The sequence shown here is derived from an EMBL/GenBank/DDBJ whole genome shotgun (WGS) entry which is preliminary data.</text>
</comment>
<feature type="non-terminal residue" evidence="1">
    <location>
        <position position="1"/>
    </location>
</feature>
<name>A0A8J1TAN2_OWEFU</name>
<dbReference type="PANTHER" id="PTHR11161:SF0">
    <property type="entry name" value="O-ACYLTRANSFERASE LIKE PROTEIN"/>
    <property type="match status" value="1"/>
</dbReference>
<dbReference type="Pfam" id="PF20146">
    <property type="entry name" value="NRF"/>
    <property type="match status" value="1"/>
</dbReference>
<dbReference type="PANTHER" id="PTHR11161">
    <property type="entry name" value="O-ACYLTRANSFERASE"/>
    <property type="match status" value="1"/>
</dbReference>
<organism evidence="1 2">
    <name type="scientific">Owenia fusiformis</name>
    <name type="common">Polychaete worm</name>
    <dbReference type="NCBI Taxonomy" id="6347"/>
    <lineage>
        <taxon>Eukaryota</taxon>
        <taxon>Metazoa</taxon>
        <taxon>Spiralia</taxon>
        <taxon>Lophotrochozoa</taxon>
        <taxon>Annelida</taxon>
        <taxon>Polychaeta</taxon>
        <taxon>Sedentaria</taxon>
        <taxon>Canalipalpata</taxon>
        <taxon>Sabellida</taxon>
        <taxon>Oweniida</taxon>
        <taxon>Oweniidae</taxon>
        <taxon>Owenia</taxon>
    </lineage>
</organism>